<dbReference type="RefSeq" id="WP_132709586.1">
    <property type="nucleotide sequence ID" value="NZ_JACIGF010000018.1"/>
</dbReference>
<gene>
    <name evidence="3" type="ORF">EV659_1189</name>
    <name evidence="2" type="ORF">EV659_12011</name>
</gene>
<evidence type="ECO:0000313" key="3">
    <source>
        <dbReference type="EMBL" id="TCP29699.1"/>
    </source>
</evidence>
<sequence length="152" mass="16669">MPTPIDHQRAEPIYAYLCERARAGGRTPTEREIGEAIGMCGEAVRRAMPVLVEQGRVCRPRRDGWRPVGMVLPELGLTMAPPPAPQRDCDWPTKREREAEARRVHAILSRRGYGEDDLSIAPQSVPGPSINWRDHRSGPPAASSAADLEGGA</sequence>
<dbReference type="Proteomes" id="UP000295399">
    <property type="component" value="Unassembled WGS sequence"/>
</dbReference>
<dbReference type="InParanoid" id="A0A4V2SN14"/>
<feature type="region of interest" description="Disordered" evidence="1">
    <location>
        <begin position="75"/>
        <end position="97"/>
    </location>
</feature>
<dbReference type="Gene3D" id="1.10.10.10">
    <property type="entry name" value="Winged helix-like DNA-binding domain superfamily/Winged helix DNA-binding domain"/>
    <property type="match status" value="1"/>
</dbReference>
<reference evidence="2 4" key="1">
    <citation type="submission" date="2019-03" db="EMBL/GenBank/DDBJ databases">
        <title>Genomic Encyclopedia of Type Strains, Phase IV (KMG-IV): sequencing the most valuable type-strain genomes for metagenomic binning, comparative biology and taxonomic classification.</title>
        <authorList>
            <person name="Goeker M."/>
        </authorList>
    </citation>
    <scope>NUCLEOTIDE SEQUENCE [LARGE SCALE GENOMIC DNA]</scope>
    <source>
        <strain evidence="2 4">DSM 2132</strain>
    </source>
</reference>
<dbReference type="InterPro" id="IPR036388">
    <property type="entry name" value="WH-like_DNA-bd_sf"/>
</dbReference>
<protein>
    <submittedName>
        <fullName evidence="2">Uncharacterized protein</fullName>
    </submittedName>
</protein>
<evidence type="ECO:0000313" key="4">
    <source>
        <dbReference type="Proteomes" id="UP000295399"/>
    </source>
</evidence>
<feature type="region of interest" description="Disordered" evidence="1">
    <location>
        <begin position="116"/>
        <end position="152"/>
    </location>
</feature>
<feature type="compositionally biased region" description="Basic and acidic residues" evidence="1">
    <location>
        <begin position="87"/>
        <end position="97"/>
    </location>
</feature>
<evidence type="ECO:0000256" key="1">
    <source>
        <dbReference type="SAM" id="MobiDB-lite"/>
    </source>
</evidence>
<proteinExistence type="predicted"/>
<keyword evidence="4" id="KW-1185">Reference proteome</keyword>
<organism evidence="2 4">
    <name type="scientific">Rhodothalassium salexigens DSM 2132</name>
    <dbReference type="NCBI Taxonomy" id="1188247"/>
    <lineage>
        <taxon>Bacteria</taxon>
        <taxon>Pseudomonadati</taxon>
        <taxon>Pseudomonadota</taxon>
        <taxon>Alphaproteobacteria</taxon>
        <taxon>Rhodothalassiales</taxon>
        <taxon>Rhodothalassiaceae</taxon>
        <taxon>Rhodothalassium</taxon>
    </lineage>
</organism>
<name>A0A4V2SN14_RHOSA</name>
<dbReference type="SUPFAM" id="SSF46785">
    <property type="entry name" value="Winged helix' DNA-binding domain"/>
    <property type="match status" value="1"/>
</dbReference>
<dbReference type="EMBL" id="SLXO01000018">
    <property type="protein sequence ID" value="TCP29699.1"/>
    <property type="molecule type" value="Genomic_DNA"/>
</dbReference>
<comment type="caution">
    <text evidence="2">The sequence shown here is derived from an EMBL/GenBank/DDBJ whole genome shotgun (WGS) entry which is preliminary data.</text>
</comment>
<dbReference type="AlphaFoldDB" id="A0A4V2SN14"/>
<accession>A0A4V2SN14</accession>
<dbReference type="EMBL" id="SLXO01000020">
    <property type="protein sequence ID" value="TCP29506.1"/>
    <property type="molecule type" value="Genomic_DNA"/>
</dbReference>
<dbReference type="InterPro" id="IPR036390">
    <property type="entry name" value="WH_DNA-bd_sf"/>
</dbReference>
<dbReference type="OrthoDB" id="284307at2"/>
<evidence type="ECO:0000313" key="2">
    <source>
        <dbReference type="EMBL" id="TCP29506.1"/>
    </source>
</evidence>